<accession>A0A0P7ZSN7</accession>
<organism evidence="1 2">
    <name type="scientific">Phormidesmis priestleyi Ana</name>
    <dbReference type="NCBI Taxonomy" id="1666911"/>
    <lineage>
        <taxon>Bacteria</taxon>
        <taxon>Bacillati</taxon>
        <taxon>Cyanobacteriota</taxon>
        <taxon>Cyanophyceae</taxon>
        <taxon>Leptolyngbyales</taxon>
        <taxon>Leptolyngbyaceae</taxon>
        <taxon>Phormidesmis</taxon>
    </lineage>
</organism>
<dbReference type="STRING" id="1666911.HLUCCA11_19195"/>
<gene>
    <name evidence="1" type="ORF">HLUCCA11_19195</name>
</gene>
<evidence type="ECO:0000313" key="1">
    <source>
        <dbReference type="EMBL" id="KPQ33205.1"/>
    </source>
</evidence>
<reference evidence="1 2" key="1">
    <citation type="submission" date="2015-09" db="EMBL/GenBank/DDBJ databases">
        <title>Identification and resolution of microdiversity through metagenomic sequencing of parallel consortia.</title>
        <authorList>
            <person name="Nelson W.C."/>
            <person name="Romine M.F."/>
            <person name="Lindemann S.R."/>
        </authorList>
    </citation>
    <scope>NUCLEOTIDE SEQUENCE [LARGE SCALE GENOMIC DNA]</scope>
    <source>
        <strain evidence="1">Ana</strain>
    </source>
</reference>
<dbReference type="EMBL" id="LJZR01000036">
    <property type="protein sequence ID" value="KPQ33205.1"/>
    <property type="molecule type" value="Genomic_DNA"/>
</dbReference>
<name>A0A0P7ZSN7_9CYAN</name>
<protein>
    <recommendedName>
        <fullName evidence="3">DUF1822 family protein</fullName>
    </recommendedName>
</protein>
<dbReference type="PATRIC" id="fig|1666911.3.peg.2118"/>
<dbReference type="Proteomes" id="UP000050465">
    <property type="component" value="Unassembled WGS sequence"/>
</dbReference>
<proteinExistence type="predicted"/>
<sequence length="407" mass="45430">MTSTASPFDLDIDLNRVYLEIDPALRAAAWSQSQHLATPASRWRAYLNQISLQTVQPWLTEAIASRAMPMLAMPLLPTIWEWVDGVGVDLTFEKGSERWVLLPTEAIDEDELRVPQEWIDIPSWVGDYYLQVRVNVDDGWVKIAGLATHRALKINGYLDSSDRTYSLPASDLITDINLISLSQTLLPAASKRASLAESPLSLARSMALSQAQQLITRLSNPELLNPRLAVDFASWSALMAHGGWRRQMTEQRWGRPAAFSVGQWLQSGITQIAAQIGWQSVSFQPAAEGARGEEASMATTGFLRTVEILEENRIENYVLQISLLEGDMPNAWRFELRKLNGLVAQGVVLRLLSEDLQPFENNEVTAREPVDLLYVDVALAPGEGIVWAIEPVPAQYEPEILRFDPLS</sequence>
<dbReference type="InterPro" id="IPR014951">
    <property type="entry name" value="DUF1822"/>
</dbReference>
<comment type="caution">
    <text evidence="1">The sequence shown here is derived from an EMBL/GenBank/DDBJ whole genome shotgun (WGS) entry which is preliminary data.</text>
</comment>
<dbReference type="Pfam" id="PF08852">
    <property type="entry name" value="DUF1822"/>
    <property type="match status" value="1"/>
</dbReference>
<evidence type="ECO:0008006" key="3">
    <source>
        <dbReference type="Google" id="ProtNLM"/>
    </source>
</evidence>
<dbReference type="AlphaFoldDB" id="A0A0P7ZSN7"/>
<evidence type="ECO:0000313" key="2">
    <source>
        <dbReference type="Proteomes" id="UP000050465"/>
    </source>
</evidence>